<reference evidence="1" key="1">
    <citation type="submission" date="2020-06" db="EMBL/GenBank/DDBJ databases">
        <authorList>
            <consortium name="Plant Systems Biology data submission"/>
        </authorList>
    </citation>
    <scope>NUCLEOTIDE SEQUENCE</scope>
    <source>
        <strain evidence="1">D6</strain>
    </source>
</reference>
<organism evidence="1 2">
    <name type="scientific">Seminavis robusta</name>
    <dbReference type="NCBI Taxonomy" id="568900"/>
    <lineage>
        <taxon>Eukaryota</taxon>
        <taxon>Sar</taxon>
        <taxon>Stramenopiles</taxon>
        <taxon>Ochrophyta</taxon>
        <taxon>Bacillariophyta</taxon>
        <taxon>Bacillariophyceae</taxon>
        <taxon>Bacillariophycidae</taxon>
        <taxon>Naviculales</taxon>
        <taxon>Naviculaceae</taxon>
        <taxon>Seminavis</taxon>
    </lineage>
</organism>
<protein>
    <submittedName>
        <fullName evidence="1">Uncharacterized protein</fullName>
    </submittedName>
</protein>
<dbReference type="Proteomes" id="UP001153069">
    <property type="component" value="Unassembled WGS sequence"/>
</dbReference>
<gene>
    <name evidence="1" type="ORF">SEMRO_1630_G287190.1</name>
</gene>
<dbReference type="AlphaFoldDB" id="A0A9N8EU38"/>
<evidence type="ECO:0000313" key="1">
    <source>
        <dbReference type="EMBL" id="CAB9525104.1"/>
    </source>
</evidence>
<name>A0A9N8EU38_9STRA</name>
<proteinExistence type="predicted"/>
<keyword evidence="2" id="KW-1185">Reference proteome</keyword>
<evidence type="ECO:0000313" key="2">
    <source>
        <dbReference type="Proteomes" id="UP001153069"/>
    </source>
</evidence>
<sequence length="128" mass="14425">MCSSEKSLNFASAALRRKTTIQHFQLRFCSTTIQLDCMEGILHFVTHNASLRSLELEKKERRGNAFEIALLILKAAEKNSAVKVLSLGKGFEEVFSSGRVKFSTTLTEGFHFQLVGGIRRRPPFNPLH</sequence>
<accession>A0A9N8EU38</accession>
<dbReference type="EMBL" id="CAICTM010001628">
    <property type="protein sequence ID" value="CAB9525104.1"/>
    <property type="molecule type" value="Genomic_DNA"/>
</dbReference>
<comment type="caution">
    <text evidence="1">The sequence shown here is derived from an EMBL/GenBank/DDBJ whole genome shotgun (WGS) entry which is preliminary data.</text>
</comment>